<dbReference type="EMBL" id="JARJFB010000112">
    <property type="protein sequence ID" value="MEA0971310.1"/>
    <property type="molecule type" value="Genomic_DNA"/>
</dbReference>
<evidence type="ECO:0000256" key="1">
    <source>
        <dbReference type="ARBA" id="ARBA00004196"/>
    </source>
</evidence>
<dbReference type="CDD" id="cd13530">
    <property type="entry name" value="PBP2_peptides_like"/>
    <property type="match status" value="1"/>
</dbReference>
<evidence type="ECO:0000313" key="8">
    <source>
        <dbReference type="Proteomes" id="UP001291687"/>
    </source>
</evidence>
<dbReference type="InterPro" id="IPR001638">
    <property type="entry name" value="Solute-binding_3/MltF_N"/>
</dbReference>
<evidence type="ECO:0000256" key="3">
    <source>
        <dbReference type="ARBA" id="ARBA00022729"/>
    </source>
</evidence>
<comment type="subcellular location">
    <subcellularLocation>
        <location evidence="1">Cell envelope</location>
    </subcellularLocation>
</comment>
<comment type="caution">
    <text evidence="7">The sequence shown here is derived from an EMBL/GenBank/DDBJ whole genome shotgun (WGS) entry which is preliminary data.</text>
</comment>
<dbReference type="SUPFAM" id="SSF53850">
    <property type="entry name" value="Periplasmic binding protein-like II"/>
    <property type="match status" value="1"/>
</dbReference>
<evidence type="ECO:0000259" key="6">
    <source>
        <dbReference type="SMART" id="SM00079"/>
    </source>
</evidence>
<sequence length="247" mass="27211">MSINKFLMVVTLSIFISACSEKSDKDTWIVATSPDNPPYEHMKDGEIEGFDIDLMTAIGQHLGKNIEFKNMEFHGLLAALATKNVDMVIAGMSITPERTARVDFSIPYAEARIAILFRRADGYKESADLKEKMVGAQLGTIWSLIAHDISMTHSFRTKALASNLMLVEELKNGRVDAVILEESQAEKFAEKNPKLSSFRLGQYGSSFAIALPKGSPEKKNIDHTIKSLKSNGTITALTKKWGLVGAD</sequence>
<dbReference type="PANTHER" id="PTHR35936:SF17">
    <property type="entry name" value="ARGININE-BINDING EXTRACELLULAR PROTEIN ARTP"/>
    <property type="match status" value="1"/>
</dbReference>
<dbReference type="PROSITE" id="PS01039">
    <property type="entry name" value="SBP_BACTERIAL_3"/>
    <property type="match status" value="1"/>
</dbReference>
<comment type="similarity">
    <text evidence="2 4">Belongs to the bacterial solute-binding protein 3 family.</text>
</comment>
<dbReference type="InterPro" id="IPR018313">
    <property type="entry name" value="SBP_3_CS"/>
</dbReference>
<name>A0ABU5NDS1_9RICK</name>
<evidence type="ECO:0000313" key="7">
    <source>
        <dbReference type="EMBL" id="MEA0971310.1"/>
    </source>
</evidence>
<protein>
    <submittedName>
        <fullName evidence="7">Amino acid ABC transporter substrate-binding protein</fullName>
    </submittedName>
</protein>
<gene>
    <name evidence="7" type="ORF">Megvenef_01285</name>
</gene>
<dbReference type="Proteomes" id="UP001291687">
    <property type="component" value="Unassembled WGS sequence"/>
</dbReference>
<accession>A0ABU5NDS1</accession>
<dbReference type="PANTHER" id="PTHR35936">
    <property type="entry name" value="MEMBRANE-BOUND LYTIC MUREIN TRANSGLYCOSYLASE F"/>
    <property type="match status" value="1"/>
</dbReference>
<keyword evidence="8" id="KW-1185">Reference proteome</keyword>
<evidence type="ECO:0000256" key="4">
    <source>
        <dbReference type="RuleBase" id="RU003744"/>
    </source>
</evidence>
<dbReference type="RefSeq" id="WP_322777212.1">
    <property type="nucleotide sequence ID" value="NZ_JARJFB010000112.1"/>
</dbReference>
<dbReference type="Gene3D" id="3.40.190.10">
    <property type="entry name" value="Periplasmic binding protein-like II"/>
    <property type="match status" value="2"/>
</dbReference>
<proteinExistence type="inferred from homology"/>
<reference evidence="7 8" key="1">
    <citation type="submission" date="2023-03" db="EMBL/GenBank/DDBJ databases">
        <title>Host association and intracellularity evolved multiple times independently in the Rickettsiales.</title>
        <authorList>
            <person name="Castelli M."/>
            <person name="Nardi T."/>
            <person name="Gammuto L."/>
            <person name="Bellinzona G."/>
            <person name="Sabaneyeva E."/>
            <person name="Potekhin A."/>
            <person name="Serra V."/>
            <person name="Petroni G."/>
            <person name="Sassera D."/>
        </authorList>
    </citation>
    <scope>NUCLEOTIDE SEQUENCE [LARGE SCALE GENOMIC DNA]</scope>
    <source>
        <strain evidence="7 8">Sr 2-6</strain>
    </source>
</reference>
<dbReference type="InterPro" id="IPR001320">
    <property type="entry name" value="Iontro_rcpt_C"/>
</dbReference>
<feature type="domain" description="Ionotropic glutamate receptor C-terminal" evidence="6">
    <location>
        <begin position="27"/>
        <end position="245"/>
    </location>
</feature>
<keyword evidence="3" id="KW-0732">Signal</keyword>
<dbReference type="PROSITE" id="PS51257">
    <property type="entry name" value="PROKAR_LIPOPROTEIN"/>
    <property type="match status" value="1"/>
</dbReference>
<organism evidence="7 8">
    <name type="scientific">Candidatus Megaera venefica</name>
    <dbReference type="NCBI Taxonomy" id="2055910"/>
    <lineage>
        <taxon>Bacteria</taxon>
        <taxon>Pseudomonadati</taxon>
        <taxon>Pseudomonadota</taxon>
        <taxon>Alphaproteobacteria</taxon>
        <taxon>Rickettsiales</taxon>
        <taxon>Rickettsiaceae</taxon>
        <taxon>Candidatus Megaera</taxon>
    </lineage>
</organism>
<evidence type="ECO:0000259" key="5">
    <source>
        <dbReference type="SMART" id="SM00062"/>
    </source>
</evidence>
<dbReference type="Pfam" id="PF00497">
    <property type="entry name" value="SBP_bac_3"/>
    <property type="match status" value="1"/>
</dbReference>
<dbReference type="SMART" id="SM00062">
    <property type="entry name" value="PBPb"/>
    <property type="match status" value="1"/>
</dbReference>
<feature type="domain" description="Solute-binding protein family 3/N-terminal" evidence="5">
    <location>
        <begin position="27"/>
        <end position="245"/>
    </location>
</feature>
<dbReference type="SMART" id="SM00079">
    <property type="entry name" value="PBPe"/>
    <property type="match status" value="1"/>
</dbReference>
<evidence type="ECO:0000256" key="2">
    <source>
        <dbReference type="ARBA" id="ARBA00010333"/>
    </source>
</evidence>